<dbReference type="EMBL" id="JANVFS010000023">
    <property type="protein sequence ID" value="KAJ4474606.1"/>
    <property type="molecule type" value="Genomic_DNA"/>
</dbReference>
<evidence type="ECO:0000256" key="4">
    <source>
        <dbReference type="ARBA" id="ARBA00022692"/>
    </source>
</evidence>
<feature type="transmembrane region" description="Helical" evidence="8">
    <location>
        <begin position="183"/>
        <end position="203"/>
    </location>
</feature>
<dbReference type="PANTHER" id="PTHR11040:SF32">
    <property type="entry name" value="ZINC-REGULATED TRANSPORTER 1"/>
    <property type="match status" value="1"/>
</dbReference>
<organism evidence="10 11">
    <name type="scientific">Lentinula lateritia</name>
    <dbReference type="NCBI Taxonomy" id="40482"/>
    <lineage>
        <taxon>Eukaryota</taxon>
        <taxon>Fungi</taxon>
        <taxon>Dikarya</taxon>
        <taxon>Basidiomycota</taxon>
        <taxon>Agaricomycotina</taxon>
        <taxon>Agaricomycetes</taxon>
        <taxon>Agaricomycetidae</taxon>
        <taxon>Agaricales</taxon>
        <taxon>Marasmiineae</taxon>
        <taxon>Omphalotaceae</taxon>
        <taxon>Lentinula</taxon>
    </lineage>
</organism>
<evidence type="ECO:0000256" key="6">
    <source>
        <dbReference type="ARBA" id="ARBA00023065"/>
    </source>
</evidence>
<dbReference type="GO" id="GO:0005385">
    <property type="term" value="F:zinc ion transmembrane transporter activity"/>
    <property type="evidence" value="ECO:0007669"/>
    <property type="project" value="InterPro"/>
</dbReference>
<reference evidence="10" key="1">
    <citation type="submission" date="2022-08" db="EMBL/GenBank/DDBJ databases">
        <authorList>
            <consortium name="DOE Joint Genome Institute"/>
            <person name="Min B."/>
            <person name="Riley R."/>
            <person name="Sierra-Patev S."/>
            <person name="Naranjo-Ortiz M."/>
            <person name="Looney B."/>
            <person name="Konkel Z."/>
            <person name="Slot J.C."/>
            <person name="Sakamoto Y."/>
            <person name="Steenwyk J.L."/>
            <person name="Rokas A."/>
            <person name="Carro J."/>
            <person name="Camarero S."/>
            <person name="Ferreira P."/>
            <person name="Molpeceres G."/>
            <person name="Ruiz-Duenas F.J."/>
            <person name="Serrano A."/>
            <person name="Henrissat B."/>
            <person name="Drula E."/>
            <person name="Hughes K.W."/>
            <person name="Mata J.L."/>
            <person name="Ishikawa N.K."/>
            <person name="Vargas-Isla R."/>
            <person name="Ushijima S."/>
            <person name="Smith C.A."/>
            <person name="Ahrendt S."/>
            <person name="Andreopoulos W."/>
            <person name="He G."/>
            <person name="Labutti K."/>
            <person name="Lipzen A."/>
            <person name="Ng V."/>
            <person name="Sandor L."/>
            <person name="Barry K."/>
            <person name="Martinez A.T."/>
            <person name="Xiao Y."/>
            <person name="Gibbons J.G."/>
            <person name="Terashima K."/>
            <person name="Hibbett D.S."/>
            <person name="Grigoriev I.V."/>
        </authorList>
    </citation>
    <scope>NUCLEOTIDE SEQUENCE</scope>
    <source>
        <strain evidence="10">Sp2 HRB7682 ss15</strain>
    </source>
</reference>
<dbReference type="Proteomes" id="UP001150238">
    <property type="component" value="Unassembled WGS sequence"/>
</dbReference>
<evidence type="ECO:0000313" key="11">
    <source>
        <dbReference type="Proteomes" id="UP001150238"/>
    </source>
</evidence>
<proteinExistence type="inferred from homology"/>
<feature type="transmembrane region" description="Helical" evidence="8">
    <location>
        <begin position="397"/>
        <end position="418"/>
    </location>
</feature>
<protein>
    <submittedName>
        <fullName evidence="10">ZIP zinc transporter-domain-containing protein</fullName>
    </submittedName>
</protein>
<keyword evidence="7 8" id="KW-0472">Membrane</keyword>
<dbReference type="NCBIfam" id="TIGR00820">
    <property type="entry name" value="zip"/>
    <property type="match status" value="1"/>
</dbReference>
<evidence type="ECO:0000256" key="5">
    <source>
        <dbReference type="ARBA" id="ARBA00022989"/>
    </source>
</evidence>
<dbReference type="Pfam" id="PF02535">
    <property type="entry name" value="Zip"/>
    <property type="match status" value="1"/>
</dbReference>
<name>A0A9W9A4Z5_9AGAR</name>
<dbReference type="InterPro" id="IPR003689">
    <property type="entry name" value="ZIP"/>
</dbReference>
<dbReference type="AlphaFoldDB" id="A0A9W9A4Z5"/>
<feature type="transmembrane region" description="Helical" evidence="8">
    <location>
        <begin position="144"/>
        <end position="163"/>
    </location>
</feature>
<gene>
    <name evidence="10" type="ORF">C8J55DRAFT_518107</name>
</gene>
<feature type="transmembrane region" description="Helical" evidence="8">
    <location>
        <begin position="321"/>
        <end position="343"/>
    </location>
</feature>
<feature type="transmembrane region" description="Helical" evidence="8">
    <location>
        <begin position="108"/>
        <end position="132"/>
    </location>
</feature>
<comment type="similarity">
    <text evidence="2 8">Belongs to the ZIP transporter (TC 2.A.5) family.</text>
</comment>
<keyword evidence="3 8" id="KW-0813">Transport</keyword>
<feature type="region of interest" description="Disordered" evidence="9">
    <location>
        <begin position="254"/>
        <end position="274"/>
    </location>
</feature>
<comment type="subcellular location">
    <subcellularLocation>
        <location evidence="1 8">Membrane</location>
        <topology evidence="1 8">Multi-pass membrane protein</topology>
    </subcellularLocation>
</comment>
<sequence length="451" mass="48889">MRTSPVIIVCFWNWENTRTWGSMRHKISTYKTLDNCQTEKLSVLLRLLSSASSTVSPPSAAPTFGIFNNKHLTTYAIMTVRTPSLAIRDDTDDCGSGGGADTFFGLRIASIFIILVGSMFGSLFPVIAMRYSKYVKVPNGIFEFAKWFGSGVIIATAFIHLLSPAIDELGSTCLSDAWQGYPYALALCLLSIFGIFIVELIAFRWGTAKLAKLGFVYDAHGHEAGAHAAPGTETLAQDNIEGEKDVRDLSRVMEEARAGSRSSRSVNREDESDLKETSRGNVAVLDSALTQILGVAILEFGVVLHSVLVGLTLAVDPDFKVLFVVLVFHQTFEGLGVGSRLAYMQKHLPQAYRNVSVYGALLYGITTPVGIAAGLGVRTTYNPDSTTASIVSGVMDSLSAGILIYTGMVELLAHEFLFSDEMRKSTNTRLARCVCTMLLGCGLMALLGKWA</sequence>
<evidence type="ECO:0000256" key="9">
    <source>
        <dbReference type="SAM" id="MobiDB-lite"/>
    </source>
</evidence>
<evidence type="ECO:0000313" key="10">
    <source>
        <dbReference type="EMBL" id="KAJ4474606.1"/>
    </source>
</evidence>
<feature type="transmembrane region" description="Helical" evidence="8">
    <location>
        <begin position="355"/>
        <end position="377"/>
    </location>
</feature>
<comment type="caution">
    <text evidence="10">The sequence shown here is derived from an EMBL/GenBank/DDBJ whole genome shotgun (WGS) entry which is preliminary data.</text>
</comment>
<dbReference type="GO" id="GO:0005886">
    <property type="term" value="C:plasma membrane"/>
    <property type="evidence" value="ECO:0007669"/>
    <property type="project" value="TreeGrafter"/>
</dbReference>
<keyword evidence="5 8" id="KW-1133">Transmembrane helix</keyword>
<dbReference type="InterPro" id="IPR004698">
    <property type="entry name" value="Zn/Fe_permease_fun/pln"/>
</dbReference>
<evidence type="ECO:0000256" key="1">
    <source>
        <dbReference type="ARBA" id="ARBA00004141"/>
    </source>
</evidence>
<evidence type="ECO:0000256" key="2">
    <source>
        <dbReference type="ARBA" id="ARBA00006939"/>
    </source>
</evidence>
<evidence type="ECO:0000256" key="7">
    <source>
        <dbReference type="ARBA" id="ARBA00023136"/>
    </source>
</evidence>
<dbReference type="PANTHER" id="PTHR11040">
    <property type="entry name" value="ZINC/IRON TRANSPORTER"/>
    <property type="match status" value="1"/>
</dbReference>
<keyword evidence="6 8" id="KW-0406">Ion transport</keyword>
<evidence type="ECO:0000256" key="3">
    <source>
        <dbReference type="ARBA" id="ARBA00022448"/>
    </source>
</evidence>
<reference evidence="10" key="2">
    <citation type="journal article" date="2023" name="Proc. Natl. Acad. Sci. U.S.A.">
        <title>A global phylogenomic analysis of the shiitake genus Lentinula.</title>
        <authorList>
            <person name="Sierra-Patev S."/>
            <person name="Min B."/>
            <person name="Naranjo-Ortiz M."/>
            <person name="Looney B."/>
            <person name="Konkel Z."/>
            <person name="Slot J.C."/>
            <person name="Sakamoto Y."/>
            <person name="Steenwyk J.L."/>
            <person name="Rokas A."/>
            <person name="Carro J."/>
            <person name="Camarero S."/>
            <person name="Ferreira P."/>
            <person name="Molpeceres G."/>
            <person name="Ruiz-Duenas F.J."/>
            <person name="Serrano A."/>
            <person name="Henrissat B."/>
            <person name="Drula E."/>
            <person name="Hughes K.W."/>
            <person name="Mata J.L."/>
            <person name="Ishikawa N.K."/>
            <person name="Vargas-Isla R."/>
            <person name="Ushijima S."/>
            <person name="Smith C.A."/>
            <person name="Donoghue J."/>
            <person name="Ahrendt S."/>
            <person name="Andreopoulos W."/>
            <person name="He G."/>
            <person name="LaButti K."/>
            <person name="Lipzen A."/>
            <person name="Ng V."/>
            <person name="Riley R."/>
            <person name="Sandor L."/>
            <person name="Barry K."/>
            <person name="Martinez A.T."/>
            <person name="Xiao Y."/>
            <person name="Gibbons J.G."/>
            <person name="Terashima K."/>
            <person name="Grigoriev I.V."/>
            <person name="Hibbett D."/>
        </authorList>
    </citation>
    <scope>NUCLEOTIDE SEQUENCE</scope>
    <source>
        <strain evidence="10">Sp2 HRB7682 ss15</strain>
    </source>
</reference>
<feature type="transmembrane region" description="Helical" evidence="8">
    <location>
        <begin position="430"/>
        <end position="448"/>
    </location>
</feature>
<keyword evidence="4 8" id="KW-0812">Transmembrane</keyword>
<feature type="transmembrane region" description="Helical" evidence="8">
    <location>
        <begin position="292"/>
        <end position="315"/>
    </location>
</feature>
<accession>A0A9W9A4Z5</accession>
<evidence type="ECO:0000256" key="8">
    <source>
        <dbReference type="RuleBase" id="RU362088"/>
    </source>
</evidence>